<comment type="caution">
    <text evidence="2">The sequence shown here is derived from an EMBL/GenBank/DDBJ whole genome shotgun (WGS) entry which is preliminary data.</text>
</comment>
<dbReference type="Proteomes" id="UP000179807">
    <property type="component" value="Unassembled WGS sequence"/>
</dbReference>
<keyword evidence="3" id="KW-1185">Reference proteome</keyword>
<evidence type="ECO:0000313" key="3">
    <source>
        <dbReference type="Proteomes" id="UP000179807"/>
    </source>
</evidence>
<dbReference type="Gene3D" id="3.40.50.300">
    <property type="entry name" value="P-loop containing nucleotide triphosphate hydrolases"/>
    <property type="match status" value="1"/>
</dbReference>
<dbReference type="RefSeq" id="XP_068358905.1">
    <property type="nucleotide sequence ID" value="XM_068504956.1"/>
</dbReference>
<dbReference type="PANTHER" id="PTHR47978">
    <property type="match status" value="1"/>
</dbReference>
<dbReference type="SMART" id="SM00175">
    <property type="entry name" value="RAB"/>
    <property type="match status" value="1"/>
</dbReference>
<evidence type="ECO:0000313" key="2">
    <source>
        <dbReference type="EMBL" id="OHT05769.1"/>
    </source>
</evidence>
<dbReference type="SUPFAM" id="SSF52540">
    <property type="entry name" value="P-loop containing nucleoside triphosphate hydrolases"/>
    <property type="match status" value="1"/>
</dbReference>
<dbReference type="AlphaFoldDB" id="A0A1J4K2V0"/>
<dbReference type="VEuPathDB" id="TrichDB:TRFO_26451"/>
<dbReference type="GO" id="GO:0003924">
    <property type="term" value="F:GTPase activity"/>
    <property type="evidence" value="ECO:0007669"/>
    <property type="project" value="InterPro"/>
</dbReference>
<keyword evidence="1" id="KW-0547">Nucleotide-binding</keyword>
<dbReference type="GeneID" id="94839660"/>
<proteinExistence type="predicted"/>
<dbReference type="EMBL" id="MLAK01000747">
    <property type="protein sequence ID" value="OHT05769.1"/>
    <property type="molecule type" value="Genomic_DNA"/>
</dbReference>
<dbReference type="PRINTS" id="PR00449">
    <property type="entry name" value="RASTRNSFRMNG"/>
</dbReference>
<dbReference type="Pfam" id="PF00071">
    <property type="entry name" value="Ras"/>
    <property type="match status" value="1"/>
</dbReference>
<gene>
    <name evidence="2" type="ORF">TRFO_26451</name>
</gene>
<name>A0A1J4K2V0_9EUKA</name>
<evidence type="ECO:0008006" key="4">
    <source>
        <dbReference type="Google" id="ProtNLM"/>
    </source>
</evidence>
<dbReference type="OrthoDB" id="9989112at2759"/>
<dbReference type="InterPro" id="IPR001806">
    <property type="entry name" value="Small_GTPase"/>
</dbReference>
<protein>
    <recommendedName>
        <fullName evidence="4">Small GTP-binding protein</fullName>
    </recommendedName>
</protein>
<accession>A0A1J4K2V0</accession>
<organism evidence="2 3">
    <name type="scientific">Tritrichomonas foetus</name>
    <dbReference type="NCBI Taxonomy" id="1144522"/>
    <lineage>
        <taxon>Eukaryota</taxon>
        <taxon>Metamonada</taxon>
        <taxon>Parabasalia</taxon>
        <taxon>Tritrichomonadida</taxon>
        <taxon>Tritrichomonadidae</taxon>
        <taxon>Tritrichomonas</taxon>
    </lineage>
</organism>
<evidence type="ECO:0000256" key="1">
    <source>
        <dbReference type="ARBA" id="ARBA00022741"/>
    </source>
</evidence>
<dbReference type="GO" id="GO:0005525">
    <property type="term" value="F:GTP binding"/>
    <property type="evidence" value="ECO:0007669"/>
    <property type="project" value="InterPro"/>
</dbReference>
<sequence>MDLLNAAKGKPFIVLVGNKSDLSDEFEVTDENVREFCESHDGIPYFETSAKTGDGIKEMFDALVAGLPQITDTSVQVLEENPSSCC</sequence>
<reference evidence="2" key="1">
    <citation type="submission" date="2016-10" db="EMBL/GenBank/DDBJ databases">
        <authorList>
            <person name="Benchimol M."/>
            <person name="Almeida L.G."/>
            <person name="Vasconcelos A.T."/>
            <person name="Perreira-Neves A."/>
            <person name="Rosa I.A."/>
            <person name="Tasca T."/>
            <person name="Bogo M.R."/>
            <person name="de Souza W."/>
        </authorList>
    </citation>
    <scope>NUCLEOTIDE SEQUENCE [LARGE SCALE GENOMIC DNA]</scope>
    <source>
        <strain evidence="2">K</strain>
    </source>
</reference>
<dbReference type="InterPro" id="IPR027417">
    <property type="entry name" value="P-loop_NTPase"/>
</dbReference>
<dbReference type="PROSITE" id="PS51419">
    <property type="entry name" value="RAB"/>
    <property type="match status" value="1"/>
</dbReference>